<keyword evidence="2" id="KW-0031">Aminopeptidase</keyword>
<feature type="region of interest" description="Disordered" evidence="12">
    <location>
        <begin position="1"/>
        <end position="43"/>
    </location>
</feature>
<keyword evidence="9 13" id="KW-0472">Membrane</keyword>
<keyword evidence="7" id="KW-0735">Signal-anchor</keyword>
<dbReference type="PANTHER" id="PTHR11731">
    <property type="entry name" value="PROTEASE FAMILY S9B,C DIPEPTIDYL-PEPTIDASE IV-RELATED"/>
    <property type="match status" value="1"/>
</dbReference>
<organism evidence="16">
    <name type="scientific">Capitella teleta</name>
    <name type="common">Polychaete worm</name>
    <dbReference type="NCBI Taxonomy" id="283909"/>
    <lineage>
        <taxon>Eukaryota</taxon>
        <taxon>Metazoa</taxon>
        <taxon>Spiralia</taxon>
        <taxon>Lophotrochozoa</taxon>
        <taxon>Annelida</taxon>
        <taxon>Polychaeta</taxon>
        <taxon>Sedentaria</taxon>
        <taxon>Scolecida</taxon>
        <taxon>Capitellidae</taxon>
        <taxon>Capitella</taxon>
    </lineage>
</organism>
<reference evidence="17" key="3">
    <citation type="submission" date="2015-06" db="UniProtKB">
        <authorList>
            <consortium name="EnsemblMetazoa"/>
        </authorList>
    </citation>
    <scope>IDENTIFICATION</scope>
</reference>
<evidence type="ECO:0000256" key="3">
    <source>
        <dbReference type="ARBA" id="ARBA00022670"/>
    </source>
</evidence>
<keyword evidence="8 13" id="KW-1133">Transmembrane helix</keyword>
<dbReference type="EMBL" id="KB304804">
    <property type="protein sequence ID" value="ELU01683.1"/>
    <property type="molecule type" value="Genomic_DNA"/>
</dbReference>
<dbReference type="AlphaFoldDB" id="R7UD07"/>
<dbReference type="Gene3D" id="3.40.50.1820">
    <property type="entry name" value="alpha/beta hydrolase"/>
    <property type="match status" value="1"/>
</dbReference>
<evidence type="ECO:0000256" key="4">
    <source>
        <dbReference type="ARBA" id="ARBA00022692"/>
    </source>
</evidence>
<keyword evidence="10" id="KW-0325">Glycoprotein</keyword>
<evidence type="ECO:0000256" key="7">
    <source>
        <dbReference type="ARBA" id="ARBA00022968"/>
    </source>
</evidence>
<dbReference type="STRING" id="283909.R7UD07"/>
<evidence type="ECO:0000313" key="18">
    <source>
        <dbReference type="Proteomes" id="UP000014760"/>
    </source>
</evidence>
<feature type="compositionally biased region" description="Acidic residues" evidence="12">
    <location>
        <begin position="28"/>
        <end position="40"/>
    </location>
</feature>
<protein>
    <submittedName>
        <fullName evidence="16 17">Uncharacterized protein</fullName>
    </submittedName>
</protein>
<dbReference type="PANTHER" id="PTHR11731:SF200">
    <property type="entry name" value="DIPEPTIDYL PEPTIDASE 10, ISOFORM B"/>
    <property type="match status" value="1"/>
</dbReference>
<dbReference type="SUPFAM" id="SSF53474">
    <property type="entry name" value="alpha/beta-Hydrolases"/>
    <property type="match status" value="1"/>
</dbReference>
<name>R7UD07_CAPTE</name>
<feature type="domain" description="Peptidase S9 prolyl oligopeptidase catalytic" evidence="14">
    <location>
        <begin position="587"/>
        <end position="789"/>
    </location>
</feature>
<dbReference type="InterPro" id="IPR050278">
    <property type="entry name" value="Serine_Prot_S9B/DPPIV"/>
</dbReference>
<reference evidence="18" key="1">
    <citation type="submission" date="2012-12" db="EMBL/GenBank/DDBJ databases">
        <authorList>
            <person name="Hellsten U."/>
            <person name="Grimwood J."/>
            <person name="Chapman J.A."/>
            <person name="Shapiro H."/>
            <person name="Aerts A."/>
            <person name="Otillar R.P."/>
            <person name="Terry A.Y."/>
            <person name="Boore J.L."/>
            <person name="Simakov O."/>
            <person name="Marletaz F."/>
            <person name="Cho S.-J."/>
            <person name="Edsinger-Gonzales E."/>
            <person name="Havlak P."/>
            <person name="Kuo D.-H."/>
            <person name="Larsson T."/>
            <person name="Lv J."/>
            <person name="Arendt D."/>
            <person name="Savage R."/>
            <person name="Osoegawa K."/>
            <person name="de Jong P."/>
            <person name="Lindberg D.R."/>
            <person name="Seaver E.C."/>
            <person name="Weisblat D.A."/>
            <person name="Putnam N.H."/>
            <person name="Grigoriev I.V."/>
            <person name="Rokhsar D.S."/>
        </authorList>
    </citation>
    <scope>NUCLEOTIDE SEQUENCE</scope>
    <source>
        <strain evidence="18">I ESC-2004</strain>
    </source>
</reference>
<dbReference type="InterPro" id="IPR002469">
    <property type="entry name" value="Peptidase_S9B_N"/>
</dbReference>
<dbReference type="FunCoup" id="R7UD07">
    <property type="interactions" value="143"/>
</dbReference>
<accession>R7UD07</accession>
<dbReference type="GO" id="GO:0012505">
    <property type="term" value="C:endomembrane system"/>
    <property type="evidence" value="ECO:0007669"/>
    <property type="project" value="UniProtKB-SubCell"/>
</dbReference>
<dbReference type="EnsemblMetazoa" id="CapteT228215">
    <property type="protein sequence ID" value="CapteP228215"/>
    <property type="gene ID" value="CapteG228215"/>
</dbReference>
<dbReference type="Gene3D" id="2.140.10.30">
    <property type="entry name" value="Dipeptidylpeptidase IV, N-terminal domain"/>
    <property type="match status" value="2"/>
</dbReference>
<dbReference type="Proteomes" id="UP000014760">
    <property type="component" value="Unassembled WGS sequence"/>
</dbReference>
<keyword evidence="18" id="KW-1185">Reference proteome</keyword>
<dbReference type="GO" id="GO:0008239">
    <property type="term" value="F:dipeptidyl-peptidase activity"/>
    <property type="evidence" value="ECO:0007669"/>
    <property type="project" value="TreeGrafter"/>
</dbReference>
<keyword evidence="6" id="KW-0720">Serine protease</keyword>
<evidence type="ECO:0000313" key="17">
    <source>
        <dbReference type="EnsemblMetazoa" id="CapteP228215"/>
    </source>
</evidence>
<evidence type="ECO:0000256" key="11">
    <source>
        <dbReference type="ARBA" id="ARBA00037847"/>
    </source>
</evidence>
<dbReference type="EMBL" id="AMQN01009162">
    <property type="status" value="NOT_ANNOTATED_CDS"/>
    <property type="molecule type" value="Genomic_DNA"/>
</dbReference>
<evidence type="ECO:0000256" key="12">
    <source>
        <dbReference type="SAM" id="MobiDB-lite"/>
    </source>
</evidence>
<feature type="transmembrane region" description="Helical" evidence="13">
    <location>
        <begin position="54"/>
        <end position="75"/>
    </location>
</feature>
<dbReference type="GO" id="GO:0008236">
    <property type="term" value="F:serine-type peptidase activity"/>
    <property type="evidence" value="ECO:0007669"/>
    <property type="project" value="UniProtKB-KW"/>
</dbReference>
<dbReference type="Pfam" id="PF00326">
    <property type="entry name" value="Peptidase_S9"/>
    <property type="match status" value="1"/>
</dbReference>
<dbReference type="InterPro" id="IPR001375">
    <property type="entry name" value="Peptidase_S9_cat"/>
</dbReference>
<evidence type="ECO:0000256" key="6">
    <source>
        <dbReference type="ARBA" id="ARBA00022825"/>
    </source>
</evidence>
<evidence type="ECO:0000256" key="5">
    <source>
        <dbReference type="ARBA" id="ARBA00022801"/>
    </source>
</evidence>
<reference evidence="16 18" key="2">
    <citation type="journal article" date="2013" name="Nature">
        <title>Insights into bilaterian evolution from three spiralian genomes.</title>
        <authorList>
            <person name="Simakov O."/>
            <person name="Marletaz F."/>
            <person name="Cho S.J."/>
            <person name="Edsinger-Gonzales E."/>
            <person name="Havlak P."/>
            <person name="Hellsten U."/>
            <person name="Kuo D.H."/>
            <person name="Larsson T."/>
            <person name="Lv J."/>
            <person name="Arendt D."/>
            <person name="Savage R."/>
            <person name="Osoegawa K."/>
            <person name="de Jong P."/>
            <person name="Grimwood J."/>
            <person name="Chapman J.A."/>
            <person name="Shapiro H."/>
            <person name="Aerts A."/>
            <person name="Otillar R.P."/>
            <person name="Terry A.Y."/>
            <person name="Boore J.L."/>
            <person name="Grigoriev I.V."/>
            <person name="Lindberg D.R."/>
            <person name="Seaver E.C."/>
            <person name="Weisblat D.A."/>
            <person name="Putnam N.H."/>
            <person name="Rokhsar D.S."/>
        </authorList>
    </citation>
    <scope>NUCLEOTIDE SEQUENCE</scope>
    <source>
        <strain evidence="16 18">I ESC-2004</strain>
    </source>
</reference>
<evidence type="ECO:0000256" key="8">
    <source>
        <dbReference type="ARBA" id="ARBA00022989"/>
    </source>
</evidence>
<dbReference type="GO" id="GO:0004177">
    <property type="term" value="F:aminopeptidase activity"/>
    <property type="evidence" value="ECO:0007669"/>
    <property type="project" value="UniProtKB-KW"/>
</dbReference>
<keyword evidence="3" id="KW-0645">Protease</keyword>
<dbReference type="GO" id="GO:0005886">
    <property type="term" value="C:plasma membrane"/>
    <property type="evidence" value="ECO:0007669"/>
    <property type="project" value="TreeGrafter"/>
</dbReference>
<dbReference type="Pfam" id="PF00930">
    <property type="entry name" value="DPPIV_N"/>
    <property type="match status" value="2"/>
</dbReference>
<evidence type="ECO:0000256" key="10">
    <source>
        <dbReference type="ARBA" id="ARBA00023180"/>
    </source>
</evidence>
<dbReference type="OrthoDB" id="16520at2759"/>
<dbReference type="HOGENOM" id="CLU_006105_4_1_1"/>
<evidence type="ECO:0000259" key="14">
    <source>
        <dbReference type="Pfam" id="PF00326"/>
    </source>
</evidence>
<evidence type="ECO:0000313" key="16">
    <source>
        <dbReference type="EMBL" id="ELU01683.1"/>
    </source>
</evidence>
<dbReference type="GO" id="GO:0006508">
    <property type="term" value="P:proteolysis"/>
    <property type="evidence" value="ECO:0007669"/>
    <property type="project" value="UniProtKB-KW"/>
</dbReference>
<evidence type="ECO:0000256" key="1">
    <source>
        <dbReference type="ARBA" id="ARBA00004606"/>
    </source>
</evidence>
<gene>
    <name evidence="16" type="ORF">CAPTEDRAFT_228215</name>
</gene>
<evidence type="ECO:0000256" key="2">
    <source>
        <dbReference type="ARBA" id="ARBA00022438"/>
    </source>
</evidence>
<evidence type="ECO:0000259" key="15">
    <source>
        <dbReference type="Pfam" id="PF00930"/>
    </source>
</evidence>
<dbReference type="FunFam" id="3.40.50.1820:FF:000003">
    <property type="entry name" value="Dipeptidyl peptidase 4"/>
    <property type="match status" value="1"/>
</dbReference>
<keyword evidence="5" id="KW-0378">Hydrolase</keyword>
<comment type="subcellular location">
    <subcellularLocation>
        <location evidence="11">Endomembrane system</location>
        <topology evidence="11">Single-pass membrane protein</topology>
    </subcellularLocation>
    <subcellularLocation>
        <location evidence="1">Membrane</location>
        <topology evidence="1">Single-pass type II membrane protein</topology>
    </subcellularLocation>
</comment>
<feature type="domain" description="Dipeptidylpeptidase IV N-terminal" evidence="15">
    <location>
        <begin position="153"/>
        <end position="407"/>
    </location>
</feature>
<keyword evidence="4 13" id="KW-0812">Transmembrane</keyword>
<sequence>MIARAGGSSGGPVRKPSVIKKKKKKDPMEDDTSIDSDDPELVGANPEQRNWRGILIAVLVIVIVLSLIIVAIIVVSPKDNKIDPGDPFTFDNFMSEDFKPRQFSAEWISESSTYVYRNRESEMMQYNADQKSVQLIMDNSTFRELNSDLYFISPDLKYILLAYDVEYIYRHSFLAKYLLYNKDAKNPKQKLIPFPQGRTEEDWDGKKLQFAGWAKSGSALTFVSENNLYYQQDPFTTCTQVTSSGIVGEIYNGITDWLYEEEILHSTDAHWSSPGGDYLVYAQFDDSEVPKYRYPMYGASSDAYGYWDNVAYPKAGDRNDGINPVVRLYVVQTSNTRGAHKELLPPTDEIGEQDFYLNTVTWQDNDHVLVIWSNRPQNKSVVMLCDAMAGDCRQNMAESGHGRGWVSLFGRPGLKSFVTQGLWDVTEIVGFKKETSMIYFISTNGDARTRHLFKVPLPSHSYKMKTPECLTCYLAPQCDWVSASFSHDGEYYILNCEGPDVPSSTLKNTFDDTEIVVEDNAELRSKLENKARPIREYLYIKDDNGDEIMAEIFFPPMLNEEHITKYPMLINTYGGPGTQRVTKQFSVGFETYMSTKENTVYMLIDGHGSGGRGDTWLHSIYRRLGTKEVEDQILGARFARERFKFIDPERIAIWGWSYGGFVTAHALGHSGNDVISCGVAVAPVTDFRYYDTAYTEKFMGLAHSDDNYKGYDESNVAYKAVNFKDKHFMAVHGTGDDNVHFQHTAQLAKALTEAEVEFRTQIYADQNHALASPKTNLHLYRCILHFLKDECWMGGEPTLEGVPLSQLAYS</sequence>
<feature type="domain" description="Dipeptidylpeptidase IV N-terminal" evidence="15">
    <location>
        <begin position="415"/>
        <end position="502"/>
    </location>
</feature>
<dbReference type="InterPro" id="IPR029058">
    <property type="entry name" value="AB_hydrolase_fold"/>
</dbReference>
<dbReference type="OMA" id="WLEDVTH"/>
<evidence type="ECO:0000256" key="9">
    <source>
        <dbReference type="ARBA" id="ARBA00023136"/>
    </source>
</evidence>
<proteinExistence type="predicted"/>
<dbReference type="SUPFAM" id="SSF82171">
    <property type="entry name" value="DPP6 N-terminal domain-like"/>
    <property type="match status" value="1"/>
</dbReference>
<evidence type="ECO:0000256" key="13">
    <source>
        <dbReference type="SAM" id="Phobius"/>
    </source>
</evidence>